<evidence type="ECO:0000256" key="1">
    <source>
        <dbReference type="ARBA" id="ARBA00001974"/>
    </source>
</evidence>
<keyword evidence="4" id="KW-0274">FAD</keyword>
<dbReference type="PANTHER" id="PTHR43716">
    <property type="entry name" value="D-2-HYDROXYGLUTARATE DEHYDROGENASE, MITOCHONDRIAL"/>
    <property type="match status" value="1"/>
</dbReference>
<dbReference type="SUPFAM" id="SSF55103">
    <property type="entry name" value="FAD-linked oxidases, C-terminal domain"/>
    <property type="match status" value="1"/>
</dbReference>
<dbReference type="Pfam" id="PF01565">
    <property type="entry name" value="FAD_binding_4"/>
    <property type="match status" value="1"/>
</dbReference>
<comment type="cofactor">
    <cofactor evidence="1">
        <name>FAD</name>
        <dbReference type="ChEBI" id="CHEBI:57692"/>
    </cofactor>
</comment>
<name>A0A7G6TWP2_9BRAD</name>
<accession>A0A7G6TWP2</accession>
<dbReference type="GO" id="GO:0022904">
    <property type="term" value="P:respiratory electron transport chain"/>
    <property type="evidence" value="ECO:0007669"/>
    <property type="project" value="TreeGrafter"/>
</dbReference>
<dbReference type="Proteomes" id="UP000515291">
    <property type="component" value="Chromosome"/>
</dbReference>
<dbReference type="InterPro" id="IPR051264">
    <property type="entry name" value="FAD-oxidored/transferase_4"/>
</dbReference>
<dbReference type="EMBL" id="CP050292">
    <property type="protein sequence ID" value="QND71174.1"/>
    <property type="molecule type" value="Genomic_DNA"/>
</dbReference>
<dbReference type="InterPro" id="IPR016169">
    <property type="entry name" value="FAD-bd_PCMH_sub2"/>
</dbReference>
<dbReference type="GO" id="GO:0016491">
    <property type="term" value="F:oxidoreductase activity"/>
    <property type="evidence" value="ECO:0007669"/>
    <property type="project" value="UniProtKB-KW"/>
</dbReference>
<dbReference type="InterPro" id="IPR004113">
    <property type="entry name" value="FAD-bd_oxidored_4_C"/>
</dbReference>
<evidence type="ECO:0000313" key="7">
    <source>
        <dbReference type="EMBL" id="QND71174.1"/>
    </source>
</evidence>
<evidence type="ECO:0000256" key="5">
    <source>
        <dbReference type="ARBA" id="ARBA00023002"/>
    </source>
</evidence>
<dbReference type="Pfam" id="PF02913">
    <property type="entry name" value="FAD-oxidase_C"/>
    <property type="match status" value="1"/>
</dbReference>
<dbReference type="GO" id="GO:0071949">
    <property type="term" value="F:FAD binding"/>
    <property type="evidence" value="ECO:0007669"/>
    <property type="project" value="InterPro"/>
</dbReference>
<dbReference type="InterPro" id="IPR016166">
    <property type="entry name" value="FAD-bd_PCMH"/>
</dbReference>
<dbReference type="Gene3D" id="3.30.70.2740">
    <property type="match status" value="1"/>
</dbReference>
<dbReference type="FunFam" id="1.10.45.10:FF:000001">
    <property type="entry name" value="D-lactate dehydrogenase mitochondrial"/>
    <property type="match status" value="1"/>
</dbReference>
<dbReference type="Gene3D" id="1.10.45.10">
    <property type="entry name" value="Vanillyl-alcohol Oxidase, Chain A, domain 4"/>
    <property type="match status" value="1"/>
</dbReference>
<dbReference type="FunFam" id="3.30.70.2740:FF:000001">
    <property type="entry name" value="D-lactate dehydrogenase mitochondrial"/>
    <property type="match status" value="1"/>
</dbReference>
<dbReference type="Gene3D" id="3.30.70.2190">
    <property type="match status" value="1"/>
</dbReference>
<dbReference type="InterPro" id="IPR036318">
    <property type="entry name" value="FAD-bd_PCMH-like_sf"/>
</dbReference>
<sequence length="477" mass="50871">MTDHTAFLATLAGIVGDPRHVIGPGGDFEPYVVDWRGRYHGKALAVVKPGSTQEVSSIVKACAAAGIAIVPQGGNTGMCGAATPLADRTTIVLRLDRLNKIRSVSRLGDSIAVDAGCILADIQKSADDIDRLFPLSLGAEGSCQIGGNLSTNAGGTAVLRYGTTRELTLGLEVVLPDGEILDGMTALRKDSTGFDTKQLFIGAEGTLGIITGAVLKLFPKPRARAVSFAKLNSIDAVLDLLAQARTELGDRIGAFEVMSRGQIEVIAENLPQVNIPFELDTPWYVLIELVDTLVSVDLNAALEALLSNAYERELITDALVASSETQAAAFWKIRHSVSEGSKKAGYVISHDSAMPLSQQATFVTQVEKRIAAYRPDARIVMHGHIGDGNIHILAIIPGLEQNQKDQIQDTIRGINTIVDEETVALGGSISAEHGIGIANRERLARVTKPTELRLLRSVKQMLDPNDIMNPGKVLPAQ</sequence>
<protein>
    <submittedName>
        <fullName evidence="7">FAD-binding oxidoreductase</fullName>
    </submittedName>
</protein>
<dbReference type="KEGG" id="trb:HB776_07930"/>
<dbReference type="Gene3D" id="3.30.465.10">
    <property type="match status" value="1"/>
</dbReference>
<dbReference type="RefSeq" id="WP_184516669.1">
    <property type="nucleotide sequence ID" value="NZ_CP050292.1"/>
</dbReference>
<dbReference type="AlphaFoldDB" id="A0A7G6TWP2"/>
<dbReference type="InterPro" id="IPR016171">
    <property type="entry name" value="Vanillyl_alc_oxidase_C-sub2"/>
</dbReference>
<dbReference type="SUPFAM" id="SSF56176">
    <property type="entry name" value="FAD-binding/transporter-associated domain-like"/>
    <property type="match status" value="1"/>
</dbReference>
<dbReference type="PANTHER" id="PTHR43716:SF2">
    <property type="entry name" value="BLL6224 PROTEIN"/>
    <property type="match status" value="1"/>
</dbReference>
<evidence type="ECO:0000256" key="2">
    <source>
        <dbReference type="ARBA" id="ARBA00008000"/>
    </source>
</evidence>
<gene>
    <name evidence="7" type="ORF">HB776_07930</name>
</gene>
<proteinExistence type="inferred from homology"/>
<dbReference type="InterPro" id="IPR016167">
    <property type="entry name" value="FAD-bd_PCMH_sub1"/>
</dbReference>
<keyword evidence="5" id="KW-0560">Oxidoreductase</keyword>
<evidence type="ECO:0000256" key="4">
    <source>
        <dbReference type="ARBA" id="ARBA00022827"/>
    </source>
</evidence>
<comment type="similarity">
    <text evidence="2">Belongs to the FAD-binding oxidoreductase/transferase type 4 family.</text>
</comment>
<organism evidence="7 8">
    <name type="scientific">Tardiphaga robiniae</name>
    <dbReference type="NCBI Taxonomy" id="943830"/>
    <lineage>
        <taxon>Bacteria</taxon>
        <taxon>Pseudomonadati</taxon>
        <taxon>Pseudomonadota</taxon>
        <taxon>Alphaproteobacteria</taxon>
        <taxon>Hyphomicrobiales</taxon>
        <taxon>Nitrobacteraceae</taxon>
        <taxon>Tardiphaga</taxon>
    </lineage>
</organism>
<reference evidence="8" key="1">
    <citation type="journal article" date="2020" name="Mol. Plant Microbe">
        <title>Rhizobial microsymbionts of the narrowly endemic Oxytropis species growing in Kamchatka are characterized by significant genetic diversity and possess a set of genes that are associated with T3SS and T6SS secretion systems and can affect the development of symbiosis.</title>
        <authorList>
            <person name="Safronova V."/>
            <person name="Guro P."/>
            <person name="Sazanova A."/>
            <person name="Kuznetsova I."/>
            <person name="Belimov A."/>
            <person name="Yakubov V."/>
            <person name="Chirak E."/>
            <person name="Afonin A."/>
            <person name="Gogolev Y."/>
            <person name="Andronov E."/>
            <person name="Tikhonovich I."/>
        </authorList>
    </citation>
    <scope>NUCLEOTIDE SEQUENCE [LARGE SCALE GENOMIC DNA]</scope>
    <source>
        <strain evidence="8">581</strain>
    </source>
</reference>
<evidence type="ECO:0000256" key="3">
    <source>
        <dbReference type="ARBA" id="ARBA00022630"/>
    </source>
</evidence>
<dbReference type="InterPro" id="IPR016164">
    <property type="entry name" value="FAD-linked_Oxase-like_C"/>
</dbReference>
<evidence type="ECO:0000259" key="6">
    <source>
        <dbReference type="PROSITE" id="PS51387"/>
    </source>
</evidence>
<dbReference type="InterPro" id="IPR006094">
    <property type="entry name" value="Oxid_FAD_bind_N"/>
</dbReference>
<keyword evidence="3" id="KW-0285">Flavoprotein</keyword>
<dbReference type="Gene3D" id="3.30.43.10">
    <property type="entry name" value="Uridine Diphospho-n-acetylenolpyruvylglucosamine Reductase, domain 2"/>
    <property type="match status" value="1"/>
</dbReference>
<dbReference type="PROSITE" id="PS51387">
    <property type="entry name" value="FAD_PCMH"/>
    <property type="match status" value="1"/>
</dbReference>
<feature type="domain" description="FAD-binding PCMH-type" evidence="6">
    <location>
        <begin position="39"/>
        <end position="220"/>
    </location>
</feature>
<evidence type="ECO:0000313" key="8">
    <source>
        <dbReference type="Proteomes" id="UP000515291"/>
    </source>
</evidence>